<evidence type="ECO:0000256" key="7">
    <source>
        <dbReference type="RuleBase" id="RU003792"/>
    </source>
</evidence>
<comment type="catalytic activity">
    <reaction evidence="4 7">
        <text>uridine(38/39/40) in tRNA = pseudouridine(38/39/40) in tRNA</text>
        <dbReference type="Rhea" id="RHEA:22376"/>
        <dbReference type="Rhea" id="RHEA-COMP:10085"/>
        <dbReference type="Rhea" id="RHEA-COMP:10087"/>
        <dbReference type="ChEBI" id="CHEBI:65314"/>
        <dbReference type="ChEBI" id="CHEBI:65315"/>
        <dbReference type="EC" id="5.4.99.12"/>
    </reaction>
</comment>
<comment type="function">
    <text evidence="4">Formation of pseudouridine at positions 38, 39 and 40 in the anticodon stem and loop of transfer RNAs.</text>
</comment>
<dbReference type="InterPro" id="IPR020095">
    <property type="entry name" value="PsdUridine_synth_TruA_C"/>
</dbReference>
<dbReference type="NCBIfam" id="TIGR00071">
    <property type="entry name" value="hisT_truA"/>
    <property type="match status" value="1"/>
</dbReference>
<dbReference type="eggNOG" id="COG0101">
    <property type="taxonomic scope" value="Bacteria"/>
</dbReference>
<evidence type="ECO:0000256" key="1">
    <source>
        <dbReference type="ARBA" id="ARBA00009375"/>
    </source>
</evidence>
<feature type="active site" description="Nucleophile" evidence="4 5">
    <location>
        <position position="55"/>
    </location>
</feature>
<feature type="binding site" evidence="4 6">
    <location>
        <position position="113"/>
    </location>
    <ligand>
        <name>substrate</name>
    </ligand>
</feature>
<evidence type="ECO:0000256" key="4">
    <source>
        <dbReference type="HAMAP-Rule" id="MF_00171"/>
    </source>
</evidence>
<dbReference type="GO" id="GO:0003723">
    <property type="term" value="F:RNA binding"/>
    <property type="evidence" value="ECO:0007669"/>
    <property type="project" value="InterPro"/>
</dbReference>
<dbReference type="PaxDb" id="123214-PERMA_0643"/>
<evidence type="ECO:0000256" key="3">
    <source>
        <dbReference type="ARBA" id="ARBA00023235"/>
    </source>
</evidence>
<dbReference type="GO" id="GO:0031119">
    <property type="term" value="P:tRNA pseudouridine synthesis"/>
    <property type="evidence" value="ECO:0007669"/>
    <property type="project" value="UniProtKB-UniRule"/>
</dbReference>
<dbReference type="EC" id="5.4.99.12" evidence="4"/>
<feature type="domain" description="Pseudouridine synthase I TruA alpha/beta" evidence="8">
    <location>
        <begin position="11"/>
        <end position="106"/>
    </location>
</feature>
<dbReference type="PANTHER" id="PTHR11142">
    <property type="entry name" value="PSEUDOURIDYLATE SYNTHASE"/>
    <property type="match status" value="1"/>
</dbReference>
<evidence type="ECO:0000313" key="9">
    <source>
        <dbReference type="EMBL" id="ACO03530.1"/>
    </source>
</evidence>
<dbReference type="GO" id="GO:0160147">
    <property type="term" value="F:tRNA pseudouridine(38-40) synthase activity"/>
    <property type="evidence" value="ECO:0007669"/>
    <property type="project" value="UniProtKB-EC"/>
</dbReference>
<dbReference type="FunFam" id="3.30.70.580:FF:000001">
    <property type="entry name" value="tRNA pseudouridine synthase A"/>
    <property type="match status" value="1"/>
</dbReference>
<dbReference type="Gene3D" id="3.30.70.580">
    <property type="entry name" value="Pseudouridine synthase I, catalytic domain, N-terminal subdomain"/>
    <property type="match status" value="1"/>
</dbReference>
<dbReference type="RefSeq" id="WP_012675769.1">
    <property type="nucleotide sequence ID" value="NC_012440.1"/>
</dbReference>
<comment type="caution">
    <text evidence="4">Lacks conserved residue(s) required for the propagation of feature annotation.</text>
</comment>
<dbReference type="InterPro" id="IPR020103">
    <property type="entry name" value="PsdUridine_synth_cat_dom_sf"/>
</dbReference>
<evidence type="ECO:0000256" key="6">
    <source>
        <dbReference type="PIRSR" id="PIRSR001430-2"/>
    </source>
</evidence>
<dbReference type="AlphaFoldDB" id="C0QUR7"/>
<dbReference type="SUPFAM" id="SSF55120">
    <property type="entry name" value="Pseudouridine synthase"/>
    <property type="match status" value="1"/>
</dbReference>
<keyword evidence="3 4" id="KW-0413">Isomerase</keyword>
<dbReference type="InterPro" id="IPR020094">
    <property type="entry name" value="TruA/RsuA/RluB/E/F_N"/>
</dbReference>
<feature type="domain" description="Pseudouridine synthase I TruA alpha/beta" evidence="8">
    <location>
        <begin position="169"/>
        <end position="244"/>
    </location>
</feature>
<evidence type="ECO:0000256" key="2">
    <source>
        <dbReference type="ARBA" id="ARBA00022694"/>
    </source>
</evidence>
<keyword evidence="10" id="KW-1185">Reference proteome</keyword>
<dbReference type="PIRSF" id="PIRSF001430">
    <property type="entry name" value="tRNA_psdUrid_synth"/>
    <property type="match status" value="1"/>
</dbReference>
<comment type="subunit">
    <text evidence="4">Homodimer.</text>
</comment>
<dbReference type="KEGG" id="pmx:PERMA_0643"/>
<dbReference type="EMBL" id="CP001230">
    <property type="protein sequence ID" value="ACO03530.1"/>
    <property type="molecule type" value="Genomic_DNA"/>
</dbReference>
<proteinExistence type="inferred from homology"/>
<keyword evidence="2 4" id="KW-0819">tRNA processing</keyword>
<sequence>MKKNHNYKLVIMYIGKNYHGWQKQPKHRTVQGVLEEKLKVLFKEDIVLIGSGRTDAGVHALGQVANFKTISYRKPEEIYRYLNATLPRDISVKSVEEVPLSFHARFSAKGKTYIYRIYTKPDPFLHGFGWYISKKLDLKGMLEALEIVKKSKDLRSLSKKGEYLREDVEIRELSMTYDGKIIEIQITASHFLRYMVRKIVGHVVQIGLGSLSIQEFENIIEAKDPTKGLFIAPPEGLFLKEVYY</sequence>
<dbReference type="Gene3D" id="3.30.70.660">
    <property type="entry name" value="Pseudouridine synthase I, catalytic domain, C-terminal subdomain"/>
    <property type="match status" value="1"/>
</dbReference>
<dbReference type="HAMAP" id="MF_00171">
    <property type="entry name" value="TruA"/>
    <property type="match status" value="1"/>
</dbReference>
<dbReference type="PANTHER" id="PTHR11142:SF0">
    <property type="entry name" value="TRNA PSEUDOURIDINE SYNTHASE-LIKE 1"/>
    <property type="match status" value="1"/>
</dbReference>
<organism evidence="9 10">
    <name type="scientific">Persephonella marina (strain DSM 14350 / EX-H1)</name>
    <dbReference type="NCBI Taxonomy" id="123214"/>
    <lineage>
        <taxon>Bacteria</taxon>
        <taxon>Pseudomonadati</taxon>
        <taxon>Aquificota</taxon>
        <taxon>Aquificia</taxon>
        <taxon>Aquificales</taxon>
        <taxon>Hydrogenothermaceae</taxon>
        <taxon>Persephonella</taxon>
    </lineage>
</organism>
<reference evidence="9 10" key="1">
    <citation type="journal article" date="2009" name="J. Bacteriol.">
        <title>Complete and draft genome sequences of six members of the Aquificales.</title>
        <authorList>
            <person name="Reysenbach A.L."/>
            <person name="Hamamura N."/>
            <person name="Podar M."/>
            <person name="Griffiths E."/>
            <person name="Ferreira S."/>
            <person name="Hochstein R."/>
            <person name="Heidelberg J."/>
            <person name="Johnson J."/>
            <person name="Mead D."/>
            <person name="Pohorille A."/>
            <person name="Sarmiento M."/>
            <person name="Schweighofer K."/>
            <person name="Seshadri R."/>
            <person name="Voytek M.A."/>
        </authorList>
    </citation>
    <scope>NUCLEOTIDE SEQUENCE [LARGE SCALE GENOMIC DNA]</scope>
    <source>
        <strain evidence="10">DSM 14350 / EX-H1</strain>
    </source>
</reference>
<protein>
    <recommendedName>
        <fullName evidence="4">tRNA pseudouridine synthase A</fullName>
        <ecNumber evidence="4">5.4.99.12</ecNumber>
    </recommendedName>
    <alternativeName>
        <fullName evidence="4">tRNA pseudouridine(38-40) synthase</fullName>
    </alternativeName>
    <alternativeName>
        <fullName evidence="4">tRNA pseudouridylate synthase I</fullName>
    </alternativeName>
    <alternativeName>
        <fullName evidence="4">tRNA-uridine isomerase I</fullName>
    </alternativeName>
</protein>
<dbReference type="CDD" id="cd02570">
    <property type="entry name" value="PseudoU_synth_EcTruA"/>
    <property type="match status" value="1"/>
</dbReference>
<dbReference type="Pfam" id="PF01416">
    <property type="entry name" value="PseudoU_synth_1"/>
    <property type="match status" value="2"/>
</dbReference>
<evidence type="ECO:0000313" key="10">
    <source>
        <dbReference type="Proteomes" id="UP000001366"/>
    </source>
</evidence>
<accession>C0QUR7</accession>
<evidence type="ECO:0000256" key="5">
    <source>
        <dbReference type="PIRSR" id="PIRSR001430-1"/>
    </source>
</evidence>
<dbReference type="Proteomes" id="UP000001366">
    <property type="component" value="Chromosome"/>
</dbReference>
<dbReference type="InterPro" id="IPR020097">
    <property type="entry name" value="PsdUridine_synth_TruA_a/b_dom"/>
</dbReference>
<dbReference type="STRING" id="123214.PERMA_0643"/>
<name>C0QUR7_PERMH</name>
<dbReference type="HOGENOM" id="CLU_014673_0_1_0"/>
<dbReference type="OrthoDB" id="9811823at2"/>
<dbReference type="InterPro" id="IPR001406">
    <property type="entry name" value="PsdUridine_synth_TruA"/>
</dbReference>
<comment type="similarity">
    <text evidence="1 4 7">Belongs to the tRNA pseudouridine synthase TruA family.</text>
</comment>
<evidence type="ECO:0000259" key="8">
    <source>
        <dbReference type="Pfam" id="PF01416"/>
    </source>
</evidence>
<gene>
    <name evidence="4 9" type="primary">truA</name>
    <name evidence="9" type="ordered locus">PERMA_0643</name>
</gene>